<dbReference type="CDD" id="cd17996">
    <property type="entry name" value="DEXHc_SMARCA2_SMARCA4"/>
    <property type="match status" value="1"/>
</dbReference>
<feature type="domain" description="HSA" evidence="14">
    <location>
        <begin position="284"/>
        <end position="356"/>
    </location>
</feature>
<dbReference type="InterPro" id="IPR014001">
    <property type="entry name" value="Helicase_ATP-bd"/>
</dbReference>
<gene>
    <name evidence="16" type="ORF">BOTBODRAFT_105381</name>
</gene>
<dbReference type="InterPro" id="IPR049730">
    <property type="entry name" value="SNF2/RAD54-like_C"/>
</dbReference>
<sequence length="1349" mass="153906">MPPSSPAPVTFTPNQLTTLRAQLQAFKYLSSNLPIPAPLQQAIYSPEKAISSLEKQLDGPDVTSRVVDNAVQVHKAVEQIEDTDKKVEAKVEGEQADAPAKPETPKEPELIVPEGRLLEEDKTSPIYPYNAVTHPFTLVRKPAQSLSALQATKLQRTLVPSIMPVGLDPYQLLAERNRFLDARIANRIRELSALPSTMGDGGLEHPMPLTDKENDDSAKAHGKLKALIELKSLKLRDKQRTLRAAIVHRLSDASALTADRKEFRRFRKQTLRDARNTEQLERKQRQERDRRAKQKHLDYLMTICNHGKDMIAANRTAVARMQKLGKSVLKFHVDTEKEEQKRIERISKERLKALKADDEEAYMKLIDTAKDTRITHLLRQTDSYLDSLAQAVMEQQNDDEHRDPHVRNFATIEGPADETTFGAMRPDDEPISDDKKIDYYAVAHKIQEKITAQPSILVGGTLKEYQIKGLQWMVSLYNNRLNGILADEMGLGKTIQTISLITFLIERKKQIGPYLVIVPLSTLTNWTLEFSKWAPSVSCLVYKGSPAMRRTLATQIRQGGFQVLMTTYEYIIKDKAVLGRVKWVHMIIDEGHRMKNTQSRLSQTLTQQYSSRYRLILTGTPLQNNLPELWALLNFVLPKIFNSVKSFDEWFNTPFANTGSQDKIELNEEESLLIIRRLHKVLRPFLLRRLKKDVEKELPDKVEKVIKCKMSALQSQLYMQMKRHGMLFEDSKDPKGKQAGIKGLNNTIMQFRKICQHPFVFPEVENKINPTMNVGSSIIRVAGKVALLDRLLPKLFATGHRVLMFFQMTHVMDIVADYLNYRNYLHLRLDGTTKPDERSNLLATFNAPGSPYSIFMLSTRAGGLGLNLQTADTVIIYDSDWNPHADLQAQDRAHRIGQKNAVRIFRFVTEKSIEEAMLARAKSKLDMDGKVIQAGRFDNKSTAEEREDYLRSMLEADNDEDTDESASMNDDEINEIVARDDNEMEIFRRMDIDREREEEDQWRASGGRGPKPDRLMQLHELPEVYQQDEPLQPDVEEEVTGRGQRVRTAVRYNDGLTDEQWVNAIEDDEIDVDDLIEEKRIRKERRMANKSQRDMEPSSPEATPEPPTKAQKARGRGKGKGKAKAEPESFMKRKRGGKSMSVTPSVVDDEDDEPQSSVWKIPTLQKRRKTSSASANGALTPAIRERMKKAFNECHKAVATCTDDTGRKRCELFRELPSKKDYPDYYQTIQTPISMAQLRKRATSNYYKTVSAYRDDWTLMFNNARRYNQEGSWVYVDAEEMQKVFEAVFARETVGSGLPGAEAGGYSPAGSGDAQSPMDEDEEPVKRTKGRPRKKPVDQDYSDDDFSDD</sequence>
<dbReference type="SUPFAM" id="SSF47370">
    <property type="entry name" value="Bromodomain"/>
    <property type="match status" value="1"/>
</dbReference>
<feature type="domain" description="QLQ" evidence="15">
    <location>
        <begin position="10"/>
        <end position="45"/>
    </location>
</feature>
<comment type="subcellular location">
    <subcellularLocation>
        <location evidence="1">Nucleus</location>
    </subcellularLocation>
</comment>
<keyword evidence="6 9" id="KW-0103">Bromodomain</keyword>
<evidence type="ECO:0000256" key="7">
    <source>
        <dbReference type="ARBA" id="ARBA00023163"/>
    </source>
</evidence>
<dbReference type="SUPFAM" id="SSF52540">
    <property type="entry name" value="P-loop containing nucleoside triphosphate hydrolases"/>
    <property type="match status" value="2"/>
</dbReference>
<organism evidence="16 17">
    <name type="scientific">Botryobasidium botryosum (strain FD-172 SS1)</name>
    <dbReference type="NCBI Taxonomy" id="930990"/>
    <lineage>
        <taxon>Eukaryota</taxon>
        <taxon>Fungi</taxon>
        <taxon>Dikarya</taxon>
        <taxon>Basidiomycota</taxon>
        <taxon>Agaricomycotina</taxon>
        <taxon>Agaricomycetes</taxon>
        <taxon>Cantharellales</taxon>
        <taxon>Botryobasidiaceae</taxon>
        <taxon>Botryobasidium</taxon>
    </lineage>
</organism>
<dbReference type="InterPro" id="IPR029295">
    <property type="entry name" value="SnAC"/>
</dbReference>
<dbReference type="CDD" id="cd18793">
    <property type="entry name" value="SF2_C_SNF"/>
    <property type="match status" value="1"/>
</dbReference>
<proteinExistence type="predicted"/>
<dbReference type="GO" id="GO:0042393">
    <property type="term" value="F:histone binding"/>
    <property type="evidence" value="ECO:0007669"/>
    <property type="project" value="InterPro"/>
</dbReference>
<dbReference type="SMART" id="SM00951">
    <property type="entry name" value="QLQ"/>
    <property type="match status" value="1"/>
</dbReference>
<feature type="domain" description="Helicase ATP-binding" evidence="12">
    <location>
        <begin position="474"/>
        <end position="639"/>
    </location>
</feature>
<dbReference type="EMBL" id="KL198023">
    <property type="protein sequence ID" value="KDQ17740.1"/>
    <property type="molecule type" value="Genomic_DNA"/>
</dbReference>
<dbReference type="InterPro" id="IPR036427">
    <property type="entry name" value="Bromodomain-like_sf"/>
</dbReference>
<dbReference type="InterPro" id="IPR001487">
    <property type="entry name" value="Bromodomain"/>
</dbReference>
<dbReference type="PANTHER" id="PTHR10799">
    <property type="entry name" value="SNF2/RAD54 HELICASE FAMILY"/>
    <property type="match status" value="1"/>
</dbReference>
<reference evidence="17" key="1">
    <citation type="journal article" date="2014" name="Proc. Natl. Acad. Sci. U.S.A.">
        <title>Extensive sampling of basidiomycete genomes demonstrates inadequacy of the white-rot/brown-rot paradigm for wood decay fungi.</title>
        <authorList>
            <person name="Riley R."/>
            <person name="Salamov A.A."/>
            <person name="Brown D.W."/>
            <person name="Nagy L.G."/>
            <person name="Floudas D."/>
            <person name="Held B.W."/>
            <person name="Levasseur A."/>
            <person name="Lombard V."/>
            <person name="Morin E."/>
            <person name="Otillar R."/>
            <person name="Lindquist E.A."/>
            <person name="Sun H."/>
            <person name="LaButti K.M."/>
            <person name="Schmutz J."/>
            <person name="Jabbour D."/>
            <person name="Luo H."/>
            <person name="Baker S.E."/>
            <person name="Pisabarro A.G."/>
            <person name="Walton J.D."/>
            <person name="Blanchette R.A."/>
            <person name="Henrissat B."/>
            <person name="Martin F."/>
            <person name="Cullen D."/>
            <person name="Hibbett D.S."/>
            <person name="Grigoriev I.V."/>
        </authorList>
    </citation>
    <scope>NUCLEOTIDE SEQUENCE [LARGE SCALE GENOMIC DNA]</scope>
    <source>
        <strain evidence="17">FD-172 SS1</strain>
    </source>
</reference>
<dbReference type="PROSITE" id="PS51666">
    <property type="entry name" value="QLQ"/>
    <property type="match status" value="1"/>
</dbReference>
<feature type="region of interest" description="Disordered" evidence="10">
    <location>
        <begin position="1297"/>
        <end position="1349"/>
    </location>
</feature>
<keyword evidence="3" id="KW-0378">Hydrolase</keyword>
<dbReference type="SMART" id="SM00297">
    <property type="entry name" value="BROMO"/>
    <property type="match status" value="1"/>
</dbReference>
<evidence type="ECO:0000256" key="1">
    <source>
        <dbReference type="ARBA" id="ARBA00004123"/>
    </source>
</evidence>
<dbReference type="GO" id="GO:0006355">
    <property type="term" value="P:regulation of DNA-templated transcription"/>
    <property type="evidence" value="ECO:0007669"/>
    <property type="project" value="InterPro"/>
</dbReference>
<keyword evidence="2" id="KW-0547">Nucleotide-binding</keyword>
<dbReference type="Gene3D" id="1.20.5.170">
    <property type="match status" value="1"/>
</dbReference>
<protein>
    <submittedName>
        <fullName evidence="16">Uncharacterized protein</fullName>
    </submittedName>
</protein>
<dbReference type="Pfam" id="PF07529">
    <property type="entry name" value="HSA"/>
    <property type="match status" value="1"/>
</dbReference>
<keyword evidence="17" id="KW-1185">Reference proteome</keyword>
<evidence type="ECO:0000259" key="15">
    <source>
        <dbReference type="PROSITE" id="PS51666"/>
    </source>
</evidence>
<dbReference type="PROSITE" id="PS51204">
    <property type="entry name" value="HSA"/>
    <property type="match status" value="1"/>
</dbReference>
<evidence type="ECO:0000256" key="3">
    <source>
        <dbReference type="ARBA" id="ARBA00022801"/>
    </source>
</evidence>
<keyword evidence="4" id="KW-0067">ATP-binding</keyword>
<dbReference type="InterPro" id="IPR038718">
    <property type="entry name" value="SNF2-like_sf"/>
</dbReference>
<dbReference type="SMART" id="SM00573">
    <property type="entry name" value="HSA"/>
    <property type="match status" value="1"/>
</dbReference>
<dbReference type="Pfam" id="PF00271">
    <property type="entry name" value="Helicase_C"/>
    <property type="match status" value="1"/>
</dbReference>
<dbReference type="Gene3D" id="1.20.920.10">
    <property type="entry name" value="Bromodomain-like"/>
    <property type="match status" value="1"/>
</dbReference>
<dbReference type="FunCoup" id="A0A067MSQ8">
    <property type="interactions" value="739"/>
</dbReference>
<feature type="compositionally biased region" description="Basic residues" evidence="10">
    <location>
        <begin position="1111"/>
        <end position="1122"/>
    </location>
</feature>
<feature type="domain" description="Helicase C-terminal" evidence="13">
    <location>
        <begin position="787"/>
        <end position="950"/>
    </location>
</feature>
<dbReference type="STRING" id="930990.A0A067MSQ8"/>
<dbReference type="InterPro" id="IPR001650">
    <property type="entry name" value="Helicase_C-like"/>
</dbReference>
<evidence type="ECO:0000256" key="9">
    <source>
        <dbReference type="PROSITE-ProRule" id="PRU00035"/>
    </source>
</evidence>
<dbReference type="Pfam" id="PF14619">
    <property type="entry name" value="SnAC"/>
    <property type="match status" value="1"/>
</dbReference>
<evidence type="ECO:0000313" key="16">
    <source>
        <dbReference type="EMBL" id="KDQ17740.1"/>
    </source>
</evidence>
<evidence type="ECO:0000259" key="14">
    <source>
        <dbReference type="PROSITE" id="PS51204"/>
    </source>
</evidence>
<dbReference type="InterPro" id="IPR014978">
    <property type="entry name" value="Gln-Leu-Gln_QLQ"/>
</dbReference>
<evidence type="ECO:0000256" key="8">
    <source>
        <dbReference type="ARBA" id="ARBA00023242"/>
    </source>
</evidence>
<evidence type="ECO:0000256" key="4">
    <source>
        <dbReference type="ARBA" id="ARBA00022840"/>
    </source>
</evidence>
<dbReference type="InterPro" id="IPR027417">
    <property type="entry name" value="P-loop_NTPase"/>
</dbReference>
<evidence type="ECO:0000256" key="10">
    <source>
        <dbReference type="SAM" id="MobiDB-lite"/>
    </source>
</evidence>
<dbReference type="Gene3D" id="3.40.50.10810">
    <property type="entry name" value="Tandem AAA-ATPase domain"/>
    <property type="match status" value="1"/>
</dbReference>
<evidence type="ECO:0000256" key="2">
    <source>
        <dbReference type="ARBA" id="ARBA00022741"/>
    </source>
</evidence>
<evidence type="ECO:0000313" key="17">
    <source>
        <dbReference type="Proteomes" id="UP000027195"/>
    </source>
</evidence>
<dbReference type="SMART" id="SM00487">
    <property type="entry name" value="DEXDc"/>
    <property type="match status" value="1"/>
</dbReference>
<evidence type="ECO:0000259" key="13">
    <source>
        <dbReference type="PROSITE" id="PS51194"/>
    </source>
</evidence>
<evidence type="ECO:0000259" key="11">
    <source>
        <dbReference type="PROSITE" id="PS50014"/>
    </source>
</evidence>
<evidence type="ECO:0000256" key="6">
    <source>
        <dbReference type="ARBA" id="ARBA00023117"/>
    </source>
</evidence>
<accession>A0A067MSQ8</accession>
<dbReference type="Pfam" id="PF00439">
    <property type="entry name" value="Bromodomain"/>
    <property type="match status" value="1"/>
</dbReference>
<dbReference type="PROSITE" id="PS50014">
    <property type="entry name" value="BROMODOMAIN_2"/>
    <property type="match status" value="1"/>
</dbReference>
<dbReference type="FunFam" id="3.40.50.10810:FF:000008">
    <property type="entry name" value="Chromatin structure-remodeling complex subunit snf21"/>
    <property type="match status" value="1"/>
</dbReference>
<dbReference type="GO" id="GO:0016787">
    <property type="term" value="F:hydrolase activity"/>
    <property type="evidence" value="ECO:0007669"/>
    <property type="project" value="UniProtKB-KW"/>
</dbReference>
<keyword evidence="8" id="KW-0539">Nucleus</keyword>
<dbReference type="Pfam" id="PF08880">
    <property type="entry name" value="QLQ"/>
    <property type="match status" value="1"/>
</dbReference>
<dbReference type="GO" id="GO:0006338">
    <property type="term" value="P:chromatin remodeling"/>
    <property type="evidence" value="ECO:0007669"/>
    <property type="project" value="UniProtKB-ARBA"/>
</dbReference>
<keyword evidence="5" id="KW-0805">Transcription regulation</keyword>
<feature type="compositionally biased region" description="Acidic residues" evidence="10">
    <location>
        <begin position="1340"/>
        <end position="1349"/>
    </location>
</feature>
<dbReference type="HOGENOM" id="CLU_000315_15_0_1"/>
<dbReference type="InParanoid" id="A0A067MSQ8"/>
<evidence type="ECO:0000259" key="12">
    <source>
        <dbReference type="PROSITE" id="PS51192"/>
    </source>
</evidence>
<dbReference type="PROSITE" id="PS51194">
    <property type="entry name" value="HELICASE_CTER"/>
    <property type="match status" value="1"/>
</dbReference>
<keyword evidence="7" id="KW-0804">Transcription</keyword>
<dbReference type="GO" id="GO:0005524">
    <property type="term" value="F:ATP binding"/>
    <property type="evidence" value="ECO:0007669"/>
    <property type="project" value="InterPro"/>
</dbReference>
<dbReference type="SMART" id="SM00490">
    <property type="entry name" value="HELICc"/>
    <property type="match status" value="1"/>
</dbReference>
<feature type="domain" description="Bromo" evidence="11">
    <location>
        <begin position="1205"/>
        <end position="1275"/>
    </location>
</feature>
<dbReference type="SMART" id="SM01314">
    <property type="entry name" value="SnAC"/>
    <property type="match status" value="1"/>
</dbReference>
<dbReference type="Gene3D" id="3.40.50.300">
    <property type="entry name" value="P-loop containing nucleotide triphosphate hydrolases"/>
    <property type="match status" value="1"/>
</dbReference>
<evidence type="ECO:0000256" key="5">
    <source>
        <dbReference type="ARBA" id="ARBA00023015"/>
    </source>
</evidence>
<dbReference type="Pfam" id="PF00176">
    <property type="entry name" value="SNF2-rel_dom"/>
    <property type="match status" value="1"/>
</dbReference>
<name>A0A067MSQ8_BOTB1</name>
<dbReference type="PRINTS" id="PR00503">
    <property type="entry name" value="BROMODOMAIN"/>
</dbReference>
<dbReference type="GO" id="GO:0005634">
    <property type="term" value="C:nucleus"/>
    <property type="evidence" value="ECO:0007669"/>
    <property type="project" value="UniProtKB-SubCell"/>
</dbReference>
<feature type="region of interest" description="Disordered" evidence="10">
    <location>
        <begin position="1083"/>
        <end position="1157"/>
    </location>
</feature>
<dbReference type="PROSITE" id="PS51192">
    <property type="entry name" value="HELICASE_ATP_BIND_1"/>
    <property type="match status" value="1"/>
</dbReference>
<dbReference type="InterPro" id="IPR000330">
    <property type="entry name" value="SNF2_N"/>
</dbReference>
<dbReference type="Proteomes" id="UP000027195">
    <property type="component" value="Unassembled WGS sequence"/>
</dbReference>
<dbReference type="InterPro" id="IPR014012">
    <property type="entry name" value="HSA_dom"/>
</dbReference>
<dbReference type="OrthoDB" id="5857104at2759"/>